<dbReference type="InterPro" id="IPR036390">
    <property type="entry name" value="WH_DNA-bd_sf"/>
</dbReference>
<dbReference type="Pfam" id="PF00126">
    <property type="entry name" value="HTH_1"/>
    <property type="match status" value="1"/>
</dbReference>
<dbReference type="PANTHER" id="PTHR30537">
    <property type="entry name" value="HTH-TYPE TRANSCRIPTIONAL REGULATOR"/>
    <property type="match status" value="1"/>
</dbReference>
<evidence type="ECO:0000256" key="4">
    <source>
        <dbReference type="ARBA" id="ARBA00023163"/>
    </source>
</evidence>
<dbReference type="PROSITE" id="PS50931">
    <property type="entry name" value="HTH_LYSR"/>
    <property type="match status" value="1"/>
</dbReference>
<evidence type="ECO:0000313" key="5">
    <source>
        <dbReference type="EMBL" id="QBP12775.1"/>
    </source>
</evidence>
<accession>A0A2L0X1L1</accession>
<dbReference type="GO" id="GO:0043565">
    <property type="term" value="F:sequence-specific DNA binding"/>
    <property type="evidence" value="ECO:0007669"/>
    <property type="project" value="TreeGrafter"/>
</dbReference>
<name>A0A2L0X1L1_9BURK</name>
<evidence type="ECO:0000256" key="2">
    <source>
        <dbReference type="ARBA" id="ARBA00023015"/>
    </source>
</evidence>
<reference evidence="5 6" key="1">
    <citation type="submission" date="2019-03" db="EMBL/GenBank/DDBJ databases">
        <title>Comparative insights into the high quality Complete genome sequence of highly metal resistant Cupriavidus metallidurans strain BS1 isolated from a gold-copper mine.</title>
        <authorList>
            <person name="Mazhar H.S."/>
            <person name="Rensing C."/>
        </authorList>
    </citation>
    <scope>NUCLEOTIDE SEQUENCE [LARGE SCALE GENOMIC DNA]</scope>
    <source>
        <strain evidence="5 6">BS1</strain>
    </source>
</reference>
<dbReference type="SUPFAM" id="SSF53850">
    <property type="entry name" value="Periplasmic binding protein-like II"/>
    <property type="match status" value="1"/>
</dbReference>
<dbReference type="GO" id="GO:0003700">
    <property type="term" value="F:DNA-binding transcription factor activity"/>
    <property type="evidence" value="ECO:0007669"/>
    <property type="project" value="InterPro"/>
</dbReference>
<dbReference type="Gene3D" id="1.10.10.10">
    <property type="entry name" value="Winged helix-like DNA-binding domain superfamily/Winged helix DNA-binding domain"/>
    <property type="match status" value="1"/>
</dbReference>
<evidence type="ECO:0000256" key="1">
    <source>
        <dbReference type="ARBA" id="ARBA00009437"/>
    </source>
</evidence>
<protein>
    <submittedName>
        <fullName evidence="5">LysR family transcriptional regulator</fullName>
    </submittedName>
</protein>
<evidence type="ECO:0000256" key="3">
    <source>
        <dbReference type="ARBA" id="ARBA00023125"/>
    </source>
</evidence>
<keyword evidence="4" id="KW-0804">Transcription</keyword>
<dbReference type="Pfam" id="PF03466">
    <property type="entry name" value="LysR_substrate"/>
    <property type="match status" value="1"/>
</dbReference>
<evidence type="ECO:0000313" key="6">
    <source>
        <dbReference type="Proteomes" id="UP000253772"/>
    </source>
</evidence>
<dbReference type="SUPFAM" id="SSF46785">
    <property type="entry name" value="Winged helix' DNA-binding domain"/>
    <property type="match status" value="1"/>
</dbReference>
<gene>
    <name evidence="5" type="ORF">DDF84_024170</name>
</gene>
<dbReference type="AlphaFoldDB" id="A0A2L0X1L1"/>
<dbReference type="PANTHER" id="PTHR30537:SF5">
    <property type="entry name" value="HTH-TYPE TRANSCRIPTIONAL ACTIVATOR TTDR-RELATED"/>
    <property type="match status" value="1"/>
</dbReference>
<dbReference type="InterPro" id="IPR000847">
    <property type="entry name" value="LysR_HTH_N"/>
</dbReference>
<dbReference type="InterPro" id="IPR036388">
    <property type="entry name" value="WH-like_DNA-bd_sf"/>
</dbReference>
<dbReference type="InterPro" id="IPR058163">
    <property type="entry name" value="LysR-type_TF_proteobact-type"/>
</dbReference>
<organism evidence="5 6">
    <name type="scientific">Cupriavidus metallidurans</name>
    <dbReference type="NCBI Taxonomy" id="119219"/>
    <lineage>
        <taxon>Bacteria</taxon>
        <taxon>Pseudomonadati</taxon>
        <taxon>Pseudomonadota</taxon>
        <taxon>Betaproteobacteria</taxon>
        <taxon>Burkholderiales</taxon>
        <taxon>Burkholderiaceae</taxon>
        <taxon>Cupriavidus</taxon>
    </lineage>
</organism>
<dbReference type="GO" id="GO:0006351">
    <property type="term" value="P:DNA-templated transcription"/>
    <property type="evidence" value="ECO:0007669"/>
    <property type="project" value="TreeGrafter"/>
</dbReference>
<dbReference type="CDD" id="cd08422">
    <property type="entry name" value="PBP2_CrgA_like"/>
    <property type="match status" value="1"/>
</dbReference>
<dbReference type="Proteomes" id="UP000253772">
    <property type="component" value="Chromosome c2"/>
</dbReference>
<keyword evidence="3" id="KW-0238">DNA-binding</keyword>
<dbReference type="FunFam" id="1.10.10.10:FF:000001">
    <property type="entry name" value="LysR family transcriptional regulator"/>
    <property type="match status" value="1"/>
</dbReference>
<dbReference type="OrthoDB" id="8714815at2"/>
<proteinExistence type="inferred from homology"/>
<comment type="similarity">
    <text evidence="1">Belongs to the LysR transcriptional regulatory family.</text>
</comment>
<dbReference type="InterPro" id="IPR005119">
    <property type="entry name" value="LysR_subst-bd"/>
</dbReference>
<dbReference type="RefSeq" id="WP_017515707.1">
    <property type="nucleotide sequence ID" value="NZ_CP026544.1"/>
</dbReference>
<dbReference type="EMBL" id="CP037901">
    <property type="protein sequence ID" value="QBP12775.1"/>
    <property type="molecule type" value="Genomic_DNA"/>
</dbReference>
<keyword evidence="2" id="KW-0805">Transcription regulation</keyword>
<dbReference type="Gene3D" id="3.40.190.290">
    <property type="match status" value="1"/>
</dbReference>
<sequence length="316" mass="35087">MIDNSLDLNLVRLFVTMVESRTLTAAAERSGMTRSNVSRRLKVLEQHLGAQLMRRTTRHVELTEAGQLLYAHALRMLDELQSAKTAIDSLGTVVRGDVRIRLPTGLGHLYLTPLLLEFARIYPQISLRVVINDNIGDLISAEVDMALKITSQPPDDHVARRICDVGWCLCATPSFLGSRGPILSVADLESCDMIAPASLGRRFTLKVWMAGTPTTLRVSPRIQSGDYPFLLESMIGGLGVALLPRYAVWRQLQTGQVREVLAECEAEGVGDSVYMLTASNRYPTLATRTLMDFIRVHLERQAESWRRSGNPQVMSA</sequence>